<organism evidence="1">
    <name type="scientific">Clastoptera arizonana</name>
    <name type="common">Arizona spittle bug</name>
    <dbReference type="NCBI Taxonomy" id="38151"/>
    <lineage>
        <taxon>Eukaryota</taxon>
        <taxon>Metazoa</taxon>
        <taxon>Ecdysozoa</taxon>
        <taxon>Arthropoda</taxon>
        <taxon>Hexapoda</taxon>
        <taxon>Insecta</taxon>
        <taxon>Pterygota</taxon>
        <taxon>Neoptera</taxon>
        <taxon>Paraneoptera</taxon>
        <taxon>Hemiptera</taxon>
        <taxon>Auchenorrhyncha</taxon>
        <taxon>Cercopoidea</taxon>
        <taxon>Clastopteridae</taxon>
        <taxon>Clastoptera</taxon>
    </lineage>
</organism>
<name>A0A1B6BXL1_9HEMI</name>
<gene>
    <name evidence="1" type="ORF">g.640</name>
</gene>
<protein>
    <submittedName>
        <fullName evidence="1">Uncharacterized protein</fullName>
    </submittedName>
</protein>
<accession>A0A1B6BXL1</accession>
<dbReference type="AlphaFoldDB" id="A0A1B6BXL1"/>
<dbReference type="EMBL" id="GEDC01031271">
    <property type="protein sequence ID" value="JAS06027.1"/>
    <property type="molecule type" value="Transcribed_RNA"/>
</dbReference>
<proteinExistence type="predicted"/>
<evidence type="ECO:0000313" key="1">
    <source>
        <dbReference type="EMBL" id="JAS06027.1"/>
    </source>
</evidence>
<reference evidence="1" key="1">
    <citation type="submission" date="2015-12" db="EMBL/GenBank/DDBJ databases">
        <title>De novo transcriptome assembly of four potential Pierce s Disease insect vectors from Arizona vineyards.</title>
        <authorList>
            <person name="Tassone E.E."/>
        </authorList>
    </citation>
    <scope>NUCLEOTIDE SEQUENCE</scope>
</reference>
<sequence length="165" mass="19816">MFKTYYHKFIKYFLIIQVLIKPGLLEPEKFHLLFNISKFLNTMTLNAAEFVKEIGIALDNPNYKRRQYEVFRDDLSIEIEKIKAVIQLLDSENYTKTEESYTMFKKTKQYYKELLVIEKDPKEVRHQKISNFLNSLEFIRKVMDLTRKHGTRSPDYKIGPADFMK</sequence>